<accession>A0A9E6XUJ1</accession>
<proteinExistence type="predicted"/>
<keyword evidence="2" id="KW-1185">Reference proteome</keyword>
<organism evidence="1 2">
    <name type="scientific">Capillimicrobium parvum</name>
    <dbReference type="NCBI Taxonomy" id="2884022"/>
    <lineage>
        <taxon>Bacteria</taxon>
        <taxon>Bacillati</taxon>
        <taxon>Actinomycetota</taxon>
        <taxon>Thermoleophilia</taxon>
        <taxon>Solirubrobacterales</taxon>
        <taxon>Capillimicrobiaceae</taxon>
        <taxon>Capillimicrobium</taxon>
    </lineage>
</organism>
<sequence length="73" mass="7732">MGKLVRRTLGGDKIVAEWAPEDPESLRAASDALRREVDAGYVAMHGGEGRNEPVDELPADAEVVILTMPMGGG</sequence>
<evidence type="ECO:0000313" key="1">
    <source>
        <dbReference type="EMBL" id="UGS34757.1"/>
    </source>
</evidence>
<dbReference type="Proteomes" id="UP001162834">
    <property type="component" value="Chromosome"/>
</dbReference>
<protein>
    <submittedName>
        <fullName evidence="1">Uncharacterized protein</fullName>
    </submittedName>
</protein>
<dbReference type="RefSeq" id="WP_259314422.1">
    <property type="nucleotide sequence ID" value="NZ_CP087164.1"/>
</dbReference>
<dbReference type="AlphaFoldDB" id="A0A9E6XUJ1"/>
<gene>
    <name evidence="1" type="ORF">DSM104329_01139</name>
</gene>
<dbReference type="EMBL" id="CP087164">
    <property type="protein sequence ID" value="UGS34757.1"/>
    <property type="molecule type" value="Genomic_DNA"/>
</dbReference>
<dbReference type="KEGG" id="sbae:DSM104329_01139"/>
<reference evidence="1" key="1">
    <citation type="journal article" date="2022" name="Int. J. Syst. Evol. Microbiol.">
        <title>Pseudomonas aegrilactucae sp. nov. and Pseudomonas morbosilactucae sp. nov., pathogens causing bacterial rot of lettuce in Japan.</title>
        <authorList>
            <person name="Sawada H."/>
            <person name="Fujikawa T."/>
            <person name="Satou M."/>
        </authorList>
    </citation>
    <scope>NUCLEOTIDE SEQUENCE</scope>
    <source>
        <strain evidence="1">0166_1</strain>
    </source>
</reference>
<evidence type="ECO:0000313" key="2">
    <source>
        <dbReference type="Proteomes" id="UP001162834"/>
    </source>
</evidence>
<name>A0A9E6XUJ1_9ACTN</name>